<dbReference type="InterPro" id="IPR036390">
    <property type="entry name" value="WH_DNA-bd_sf"/>
</dbReference>
<dbReference type="CDD" id="cd00090">
    <property type="entry name" value="HTH_ARSR"/>
    <property type="match status" value="1"/>
</dbReference>
<dbReference type="InterPro" id="IPR050707">
    <property type="entry name" value="HTH_MetabolicPath_Reg"/>
</dbReference>
<dbReference type="SUPFAM" id="SSF55781">
    <property type="entry name" value="GAF domain-like"/>
    <property type="match status" value="1"/>
</dbReference>
<dbReference type="PANTHER" id="PTHR30136">
    <property type="entry name" value="HELIX-TURN-HELIX TRANSCRIPTIONAL REGULATOR, ICLR FAMILY"/>
    <property type="match status" value="1"/>
</dbReference>
<dbReference type="EMBL" id="LT629772">
    <property type="protein sequence ID" value="SDT21805.1"/>
    <property type="molecule type" value="Genomic_DNA"/>
</dbReference>
<protein>
    <submittedName>
        <fullName evidence="4">DNA-binding transcriptional regulator, IclR family</fullName>
    </submittedName>
</protein>
<name>A0A1H1YKF2_9ACTN</name>
<dbReference type="Gene3D" id="3.30.450.40">
    <property type="match status" value="1"/>
</dbReference>
<feature type="domain" description="HTH iclR-type" evidence="3">
    <location>
        <begin position="20"/>
        <end position="81"/>
    </location>
</feature>
<dbReference type="OrthoDB" id="9807558at2"/>
<sequence>MAEPVAAEDQSAAVPATTGSQALARGLHILRMLVDEGAPMTATEIARRVGLHQSSVSRILATLSEAGHVRKNDAGRFVPDYGVLALASATTRMPLLRRPRKVFEELIAEHPQIGVSMCMLWRDEMIYLLRARSGGEPLNYYWSGGFPLNISSPALRLLVDLDDADARAILAASRRRHGWGGRPGVAPATEEATLQAARGLLVDDVIILKGWYEPQLTGGAIAIETPEPHPVALALVDDGRLSPERLTVLLHQARRRIERSFVEPDETG</sequence>
<accession>A0A1H1YKF2</accession>
<dbReference type="SMART" id="SM00346">
    <property type="entry name" value="HTH_ICLR"/>
    <property type="match status" value="1"/>
</dbReference>
<keyword evidence="2" id="KW-0804">Transcription</keyword>
<dbReference type="Proteomes" id="UP000199103">
    <property type="component" value="Chromosome I"/>
</dbReference>
<evidence type="ECO:0000259" key="3">
    <source>
        <dbReference type="PROSITE" id="PS51077"/>
    </source>
</evidence>
<gene>
    <name evidence="4" type="ORF">SAMN04489812_4626</name>
</gene>
<evidence type="ECO:0000256" key="2">
    <source>
        <dbReference type="ARBA" id="ARBA00023163"/>
    </source>
</evidence>
<keyword evidence="4" id="KW-0238">DNA-binding</keyword>
<dbReference type="PANTHER" id="PTHR30136:SF35">
    <property type="entry name" value="HTH-TYPE TRANSCRIPTIONAL REGULATOR RV1719"/>
    <property type="match status" value="1"/>
</dbReference>
<dbReference type="STRING" id="630515.SAMN04489812_4626"/>
<evidence type="ECO:0000256" key="1">
    <source>
        <dbReference type="ARBA" id="ARBA00023015"/>
    </source>
</evidence>
<dbReference type="PROSITE" id="PS51077">
    <property type="entry name" value="HTH_ICLR"/>
    <property type="match status" value="1"/>
</dbReference>
<dbReference type="InterPro" id="IPR036388">
    <property type="entry name" value="WH-like_DNA-bd_sf"/>
</dbReference>
<dbReference type="Gene3D" id="1.10.10.10">
    <property type="entry name" value="Winged helix-like DNA-binding domain superfamily/Winged helix DNA-binding domain"/>
    <property type="match status" value="1"/>
</dbReference>
<dbReference type="InterPro" id="IPR029016">
    <property type="entry name" value="GAF-like_dom_sf"/>
</dbReference>
<reference evidence="4 5" key="1">
    <citation type="submission" date="2016-10" db="EMBL/GenBank/DDBJ databases">
        <authorList>
            <person name="de Groot N.N."/>
        </authorList>
    </citation>
    <scope>NUCLEOTIDE SEQUENCE [LARGE SCALE GENOMIC DNA]</scope>
    <source>
        <strain evidence="4 5">DSM 21800</strain>
    </source>
</reference>
<dbReference type="SUPFAM" id="SSF46785">
    <property type="entry name" value="Winged helix' DNA-binding domain"/>
    <property type="match status" value="1"/>
</dbReference>
<dbReference type="AlphaFoldDB" id="A0A1H1YKF2"/>
<dbReference type="GO" id="GO:0045892">
    <property type="term" value="P:negative regulation of DNA-templated transcription"/>
    <property type="evidence" value="ECO:0007669"/>
    <property type="project" value="TreeGrafter"/>
</dbReference>
<dbReference type="GO" id="GO:0003677">
    <property type="term" value="F:DNA binding"/>
    <property type="evidence" value="ECO:0007669"/>
    <property type="project" value="UniProtKB-KW"/>
</dbReference>
<keyword evidence="5" id="KW-1185">Reference proteome</keyword>
<evidence type="ECO:0000313" key="4">
    <source>
        <dbReference type="EMBL" id="SDT21805.1"/>
    </source>
</evidence>
<dbReference type="InterPro" id="IPR005471">
    <property type="entry name" value="Tscrpt_reg_IclR_N"/>
</dbReference>
<dbReference type="GO" id="GO:0003700">
    <property type="term" value="F:DNA-binding transcription factor activity"/>
    <property type="evidence" value="ECO:0007669"/>
    <property type="project" value="TreeGrafter"/>
</dbReference>
<organism evidence="4 5">
    <name type="scientific">Microlunatus soli</name>
    <dbReference type="NCBI Taxonomy" id="630515"/>
    <lineage>
        <taxon>Bacteria</taxon>
        <taxon>Bacillati</taxon>
        <taxon>Actinomycetota</taxon>
        <taxon>Actinomycetes</taxon>
        <taxon>Propionibacteriales</taxon>
        <taxon>Propionibacteriaceae</taxon>
        <taxon>Microlunatus</taxon>
    </lineage>
</organism>
<dbReference type="RefSeq" id="WP_091527796.1">
    <property type="nucleotide sequence ID" value="NZ_LT629772.1"/>
</dbReference>
<dbReference type="Pfam" id="PF09339">
    <property type="entry name" value="HTH_IclR"/>
    <property type="match status" value="1"/>
</dbReference>
<dbReference type="InterPro" id="IPR011991">
    <property type="entry name" value="ArsR-like_HTH"/>
</dbReference>
<evidence type="ECO:0000313" key="5">
    <source>
        <dbReference type="Proteomes" id="UP000199103"/>
    </source>
</evidence>
<proteinExistence type="predicted"/>
<keyword evidence="1" id="KW-0805">Transcription regulation</keyword>